<sequence length="1147" mass="119726">MSENLGGIYIDIELESAQLLDGAKKVNEALSGMGSNAGKASGNFDGVGKSANSAGKSIARSADDASQAAKMMERLGNEVAILEEANEKGARSAVVLAAQLRAGSTATSAQTKEIGELAGKLYDMKTAQNQVATSASASTSVLTGLSRVAAAVSAALSARQVSAYADAWTTLSNKLANARRASESAADVTDRVFNISQQTRSSLEGTATIYARLERATRSYGTSVSDLSKLTTIISQGLIVSGATASEAEGTMIQLSQALASGTLRGQEFNSVNEQGNRLIVALADSMGVSVGQMKALANAGKLTTDVVINGLLSQGSKIGQEFARTTTTIGQAMQTASNNITKFVGSSSTAKTGIKIFNDTVITLSESLDAVSNIVLAVSAVMGSRYLGALTASTTEMIKNAAAAYKAASAQGAMTAAVTAAKGAFSLVGGPAGVAALAASAIFYFYEKSQQAKQEAIDFADKLDGVIAKMRQMNDIQLSGTIADLNTSLRAQQDRLSELSAAHQENINGLYNAQQAMKNSTAGSWAYQSASKAVSEWQDKVAQSARDTDDAETKLSKTKSALGMAQAQLSGQLKEGVELLAKDAENAGVAAGMMSHLGKMIDIASAAKENFNSSSLQVPRNEKGDKYLEKIKEENDLLAITDKRERAIAEARQKALNDGVGLYSNQMRQIEEAAAKNYDLKESEKGRDKATRDAAAAGKSAEKQAERNARVLEDYRQKAELSADSTSDLSREQTILAAKSKLINPTPEQVATVERDAAAAWDKAAALKAQSSVPELKENADYSKQKQQLELLKSAKDSQGNLLISQQQYNQQSEQLEQDHQTKLAEIRANQAVTPQQDAAAKVDPVQQLANENARKLALIQQFEANKTLTHDQAEALRNATDTQYEQQRIAAQWTIYRNQSVANELLASSIESFSSGASSAITGLINGTQSLSESFANLGTSILNGVVSSLVQMGTQWVMSTLMGQAAQESAIAANQATSIAALAASTSAGIASASALLTAWSPAAMAASVASYGGAATAGLAGYTTAMTAAQTMSIAGARKNGGPVSADSMYRVGEGGKPEIFKASNGNQYMIPGDNGSVISNKDIGGSGGGGGGVVMNVAFNIQTSGGIDDATQKQMAKTMENVAMKVVKEQSSRPGGILQPRK</sequence>
<dbReference type="EMBL" id="CP023009">
    <property type="protein sequence ID" value="AXW87832.1"/>
    <property type="molecule type" value="Genomic_DNA"/>
</dbReference>
<evidence type="ECO:0000256" key="1">
    <source>
        <dbReference type="SAM" id="Coils"/>
    </source>
</evidence>
<feature type="region of interest" description="Disordered" evidence="2">
    <location>
        <begin position="680"/>
        <end position="706"/>
    </location>
</feature>
<keyword evidence="5" id="KW-1185">Reference proteome</keyword>
<accession>A0AAD0WLG5</accession>
<organism evidence="4 5">
    <name type="scientific">Lonsdalea britannica</name>
    <dbReference type="NCBI Taxonomy" id="1082704"/>
    <lineage>
        <taxon>Bacteria</taxon>
        <taxon>Pseudomonadati</taxon>
        <taxon>Pseudomonadota</taxon>
        <taxon>Gammaproteobacteria</taxon>
        <taxon>Enterobacterales</taxon>
        <taxon>Pectobacteriaceae</taxon>
        <taxon>Lonsdalea</taxon>
    </lineage>
</organism>
<dbReference type="NCBIfam" id="TIGR02675">
    <property type="entry name" value="tape_meas_nterm"/>
    <property type="match status" value="1"/>
</dbReference>
<feature type="compositionally biased region" description="Basic and acidic residues" evidence="2">
    <location>
        <begin position="680"/>
        <end position="693"/>
    </location>
</feature>
<protein>
    <recommendedName>
        <fullName evidence="3">Tape measure protein N-terminal domain-containing protein</fullName>
    </recommendedName>
</protein>
<feature type="domain" description="Tape measure protein N-terminal" evidence="3">
    <location>
        <begin position="159"/>
        <end position="347"/>
    </location>
</feature>
<evidence type="ECO:0000259" key="3">
    <source>
        <dbReference type="Pfam" id="PF20155"/>
    </source>
</evidence>
<name>A0AAD0WLG5_9GAMM</name>
<keyword evidence="1" id="KW-0175">Coiled coil</keyword>
<dbReference type="RefSeq" id="WP_118895064.1">
    <property type="nucleotide sequence ID" value="NZ_CP023009.1"/>
</dbReference>
<evidence type="ECO:0000313" key="4">
    <source>
        <dbReference type="EMBL" id="AXW87832.1"/>
    </source>
</evidence>
<gene>
    <name evidence="4" type="ORF">CKQ53_13205</name>
</gene>
<evidence type="ECO:0000256" key="2">
    <source>
        <dbReference type="SAM" id="MobiDB-lite"/>
    </source>
</evidence>
<dbReference type="Proteomes" id="UP000263881">
    <property type="component" value="Chromosome"/>
</dbReference>
<dbReference type="Pfam" id="PF20155">
    <property type="entry name" value="TMP_3"/>
    <property type="match status" value="1"/>
</dbReference>
<evidence type="ECO:0000313" key="5">
    <source>
        <dbReference type="Proteomes" id="UP000263881"/>
    </source>
</evidence>
<dbReference type="InterPro" id="IPR013491">
    <property type="entry name" value="Tape_meas_N"/>
</dbReference>
<dbReference type="AlphaFoldDB" id="A0AAD0WLG5"/>
<feature type="coiled-coil region" evidence="1">
    <location>
        <begin position="807"/>
        <end position="867"/>
    </location>
</feature>
<reference evidence="4 5" key="1">
    <citation type="submission" date="2017-08" db="EMBL/GenBank/DDBJ databases">
        <title>Comparative genomics of bacteria isolated from necrotic lesions of AOD affected trees.</title>
        <authorList>
            <person name="Doonan J."/>
            <person name="Denman S."/>
            <person name="McDonald J.E."/>
        </authorList>
    </citation>
    <scope>NUCLEOTIDE SEQUENCE [LARGE SCALE GENOMIC DNA]</scope>
    <source>
        <strain evidence="4 5">477</strain>
    </source>
</reference>
<proteinExistence type="predicted"/>
<dbReference type="KEGG" id="lbq:CKQ53_13205"/>